<dbReference type="RefSeq" id="WP_013998985.1">
    <property type="nucleotide sequence ID" value="NC_015847.1"/>
</dbReference>
<name>G0H428_METMI</name>
<feature type="transmembrane region" description="Helical" evidence="2">
    <location>
        <begin position="189"/>
        <end position="207"/>
    </location>
</feature>
<sequence>MKKHNVVFFLLLLVIPLVSADEGEDYSDVSTYESLNYFTDSAMSGSDIDTVDGCDIVSFKYNTTTKELTFEIYNSNSHSVTITAYDIYSRRNTDMTLEPGRNYKEFNSVQLKGGRFCFVFWKTGGNMAIIKEFATPLTLTDKFYLASSTALGFLSLQSGIIFAFLVVFGQLIVKELLYKKMLIDYWKQGCYVLILGFVGLIAAMLSMKYGLPIGWYEVLTIEKWKFILKLPFFDFSNWNLLYLISYFNWIYPLALIIGYSLGFKLSKPEYINILYMNFKENMRDLKILPVSWERDIARVRWDDGKIRVLRMPHVNATKFINPMTGNLEDLYEVISFELHDSEEKVYNESTAINRILTWFEKFVDWVKDYLGRVHGVVTIDFSKIMTKTVAESIFLHDNLETISEEVTKWAKKFYNERYQKSVKAQDDTAVAVELIARDLNPAVMEKVTELLGDIDDLLDSGIETFKKDESEGNGESDGEGAENTGQ</sequence>
<dbReference type="AlphaFoldDB" id="G0H428"/>
<evidence type="ECO:0000313" key="4">
    <source>
        <dbReference type="Proteomes" id="UP000008889"/>
    </source>
</evidence>
<evidence type="ECO:0000313" key="3">
    <source>
        <dbReference type="EMBL" id="AEK19494.1"/>
    </source>
</evidence>
<gene>
    <name evidence="3" type="ORF">GYY_03075</name>
</gene>
<keyword evidence="2" id="KW-0812">Transmembrane</keyword>
<dbReference type="KEGG" id="mmd:GYY_03075"/>
<dbReference type="PATRIC" id="fig|1053692.7.peg.607"/>
<keyword evidence="2" id="KW-1133">Transmembrane helix</keyword>
<dbReference type="GeneID" id="10982041"/>
<feature type="compositionally biased region" description="Acidic residues" evidence="1">
    <location>
        <begin position="471"/>
        <end position="480"/>
    </location>
</feature>
<dbReference type="EMBL" id="CP002913">
    <property type="protein sequence ID" value="AEK19494.1"/>
    <property type="molecule type" value="Genomic_DNA"/>
</dbReference>
<accession>G0H428</accession>
<evidence type="ECO:0000256" key="1">
    <source>
        <dbReference type="SAM" id="MobiDB-lite"/>
    </source>
</evidence>
<dbReference type="Proteomes" id="UP000008889">
    <property type="component" value="Chromosome"/>
</dbReference>
<feature type="region of interest" description="Disordered" evidence="1">
    <location>
        <begin position="465"/>
        <end position="486"/>
    </location>
</feature>
<keyword evidence="2" id="KW-0472">Membrane</keyword>
<protein>
    <submittedName>
        <fullName evidence="3">Uncharacterized protein</fullName>
    </submittedName>
</protein>
<organism evidence="4">
    <name type="scientific">Methanococcus maripaludis X1</name>
    <dbReference type="NCBI Taxonomy" id="1053692"/>
    <lineage>
        <taxon>Archaea</taxon>
        <taxon>Methanobacteriati</taxon>
        <taxon>Methanobacteriota</taxon>
        <taxon>Methanomada group</taxon>
        <taxon>Methanococci</taxon>
        <taxon>Methanococcales</taxon>
        <taxon>Methanococcaceae</taxon>
        <taxon>Methanococcus</taxon>
    </lineage>
</organism>
<evidence type="ECO:0000256" key="2">
    <source>
        <dbReference type="SAM" id="Phobius"/>
    </source>
</evidence>
<proteinExistence type="predicted"/>
<dbReference type="HOGENOM" id="CLU_564552_0_0_2"/>
<feature type="transmembrane region" description="Helical" evidence="2">
    <location>
        <begin position="143"/>
        <end position="168"/>
    </location>
</feature>
<reference evidence="3 4" key="1">
    <citation type="journal article" date="2011" name="J. Bacteriol.">
        <title>Complete Genome Sequence of a Nonculturable Methanococcus maripaludis Strain Extracted in a Metagenomic Survey of Petroleum Reservoir Fluids.</title>
        <authorList>
            <person name="Wang X."/>
            <person name="Greenfield P."/>
            <person name="Li D."/>
            <person name="Hendry P."/>
            <person name="Volk H."/>
            <person name="Sutherland T.D."/>
        </authorList>
    </citation>
    <scope>NUCLEOTIDE SEQUENCE [LARGE SCALE GENOMIC DNA]</scope>
    <source>
        <strain evidence="3 4">X1</strain>
    </source>
</reference>
<feature type="transmembrane region" description="Helical" evidence="2">
    <location>
        <begin position="240"/>
        <end position="261"/>
    </location>
</feature>